<organism evidence="1 2">
    <name type="scientific">Fusarium oxysporum</name>
    <name type="common">Fusarium vascular wilt</name>
    <dbReference type="NCBI Taxonomy" id="5507"/>
    <lineage>
        <taxon>Eukaryota</taxon>
        <taxon>Fungi</taxon>
        <taxon>Dikarya</taxon>
        <taxon>Ascomycota</taxon>
        <taxon>Pezizomycotina</taxon>
        <taxon>Sordariomycetes</taxon>
        <taxon>Hypocreomycetidae</taxon>
        <taxon>Hypocreales</taxon>
        <taxon>Nectriaceae</taxon>
        <taxon>Fusarium</taxon>
        <taxon>Fusarium oxysporum species complex</taxon>
    </lineage>
</organism>
<comment type="caution">
    <text evidence="1">The sequence shown here is derived from an EMBL/GenBank/DDBJ whole genome shotgun (WGS) entry which is preliminary data.</text>
</comment>
<gene>
    <name evidence="1" type="ORF">BFJ68_g14847</name>
</gene>
<evidence type="ECO:0000313" key="1">
    <source>
        <dbReference type="EMBL" id="RKK95298.1"/>
    </source>
</evidence>
<dbReference type="EMBL" id="MRCY01000136">
    <property type="protein sequence ID" value="RKK95298.1"/>
    <property type="molecule type" value="Genomic_DNA"/>
</dbReference>
<name>A0A420PRV5_FUSOX</name>
<proteinExistence type="predicted"/>
<accession>A0A420PRV5</accession>
<dbReference type="Proteomes" id="UP000285860">
    <property type="component" value="Unassembled WGS sequence"/>
</dbReference>
<dbReference type="AlphaFoldDB" id="A0A420PRV5"/>
<protein>
    <submittedName>
        <fullName evidence="1">Uncharacterized protein</fullName>
    </submittedName>
</protein>
<sequence length="30" mass="3417">MARAFRQTPLPWVDSPALQLLTSYSQAPRD</sequence>
<reference evidence="1 2" key="1">
    <citation type="journal article" date="2018" name="Sci. Rep.">
        <title>Characterisation of pathogen-specific regions and novel effector candidates in Fusarium oxysporum f. sp. cepae.</title>
        <authorList>
            <person name="Armitage A.D."/>
            <person name="Taylor A."/>
            <person name="Sobczyk M.K."/>
            <person name="Baxter L."/>
            <person name="Greenfield B.P."/>
            <person name="Bates H.J."/>
            <person name="Wilson F."/>
            <person name="Jackson A.C."/>
            <person name="Ott S."/>
            <person name="Harrison R.J."/>
            <person name="Clarkson J.P."/>
        </authorList>
    </citation>
    <scope>NUCLEOTIDE SEQUENCE [LARGE SCALE GENOMIC DNA]</scope>
    <source>
        <strain evidence="1 2">Fo_A28</strain>
    </source>
</reference>
<evidence type="ECO:0000313" key="2">
    <source>
        <dbReference type="Proteomes" id="UP000285860"/>
    </source>
</evidence>